<reference evidence="1 2" key="2">
    <citation type="submission" date="2017-10" db="EMBL/GenBank/DDBJ databases">
        <title>Extensive intraspecific genome diversity in a model arbuscular mycorrhizal fungus.</title>
        <authorList>
            <person name="Chen E.C.H."/>
            <person name="Morin E."/>
            <person name="Baudet D."/>
            <person name="Noel J."/>
            <person name="Ndikumana S."/>
            <person name="Charron P."/>
            <person name="St-Onge C."/>
            <person name="Giorgi J."/>
            <person name="Grigoriev I.V."/>
            <person name="Roux C."/>
            <person name="Martin F.M."/>
            <person name="Corradi N."/>
        </authorList>
    </citation>
    <scope>NUCLEOTIDE SEQUENCE [LARGE SCALE GENOMIC DNA]</scope>
    <source>
        <strain evidence="1 2">C2</strain>
    </source>
</reference>
<gene>
    <name evidence="1" type="ORF">RhiirC2_787663</name>
</gene>
<dbReference type="EMBL" id="LLXL01001465">
    <property type="protein sequence ID" value="PKK64326.1"/>
    <property type="molecule type" value="Genomic_DNA"/>
</dbReference>
<dbReference type="AlphaFoldDB" id="A0A2N1MRR2"/>
<protein>
    <submittedName>
        <fullName evidence="1">Uncharacterized protein</fullName>
    </submittedName>
</protein>
<organism evidence="1 2">
    <name type="scientific">Rhizophagus irregularis</name>
    <dbReference type="NCBI Taxonomy" id="588596"/>
    <lineage>
        <taxon>Eukaryota</taxon>
        <taxon>Fungi</taxon>
        <taxon>Fungi incertae sedis</taxon>
        <taxon>Mucoromycota</taxon>
        <taxon>Glomeromycotina</taxon>
        <taxon>Glomeromycetes</taxon>
        <taxon>Glomerales</taxon>
        <taxon>Glomeraceae</taxon>
        <taxon>Rhizophagus</taxon>
    </lineage>
</organism>
<dbReference type="Proteomes" id="UP000233469">
    <property type="component" value="Unassembled WGS sequence"/>
</dbReference>
<accession>A0A2N1MRR2</accession>
<name>A0A2N1MRR2_9GLOM</name>
<evidence type="ECO:0000313" key="1">
    <source>
        <dbReference type="EMBL" id="PKK64326.1"/>
    </source>
</evidence>
<evidence type="ECO:0000313" key="2">
    <source>
        <dbReference type="Proteomes" id="UP000233469"/>
    </source>
</evidence>
<dbReference type="VEuPathDB" id="FungiDB:RhiirA1_468584"/>
<comment type="caution">
    <text evidence="1">The sequence shown here is derived from an EMBL/GenBank/DDBJ whole genome shotgun (WGS) entry which is preliminary data.</text>
</comment>
<reference evidence="1 2" key="1">
    <citation type="submission" date="2016-04" db="EMBL/GenBank/DDBJ databases">
        <title>Genome analyses suggest a sexual origin of heterokaryosis in a supposedly ancient asexual fungus.</title>
        <authorList>
            <person name="Ropars J."/>
            <person name="Sedzielewska K."/>
            <person name="Noel J."/>
            <person name="Charron P."/>
            <person name="Farinelli L."/>
            <person name="Marton T."/>
            <person name="Kruger M."/>
            <person name="Pelin A."/>
            <person name="Brachmann A."/>
            <person name="Corradi N."/>
        </authorList>
    </citation>
    <scope>NUCLEOTIDE SEQUENCE [LARGE SCALE GENOMIC DNA]</scope>
    <source>
        <strain evidence="1 2">C2</strain>
    </source>
</reference>
<proteinExistence type="predicted"/>
<sequence>MEDNYGNTEKVCLQLGDILTIQEEECKSYAILQSIFQHKGNDDKFYVFIVVAWFEYINQNHIILECPIYRLNDRSVDTDNGYWYKNQFYFTAI</sequence>